<keyword evidence="2" id="KW-1185">Reference proteome</keyword>
<name>A0ACB9YLH6_9PEZI</name>
<accession>A0ACB9YLH6</accession>
<comment type="caution">
    <text evidence="1">The sequence shown here is derived from an EMBL/GenBank/DDBJ whole genome shotgun (WGS) entry which is preliminary data.</text>
</comment>
<evidence type="ECO:0000313" key="1">
    <source>
        <dbReference type="EMBL" id="KAI4859961.1"/>
    </source>
</evidence>
<protein>
    <submittedName>
        <fullName evidence="1">MFS general substrate transporter</fullName>
    </submittedName>
</protein>
<sequence length="531" mass="58137">MTRDATGDDEITVSERTPLVGDPENAASAWKPGHSRSSTLASIVSVGNIRIPTAHKPTTVLGIFYLFVVLSSAAGAFQIIPMTRIYEDILCHEYFGTTPGVGEPIDEETCKNDVIQSRLAYLFAVLESLNAGLSCLVALLWGIVADRIGRKPVLAIASLGYVIYIFIIIIVAWFSAVLPVRLVWISSVAHLFGGQPAMLAAMYSILSDLIPESNRSISFMRIHVTSMVGNLVSPALASAMMSSTGPWPVMLLTFILYILAAAPIILIPETFHRSHQSEPSDDAESHHVTIKTRVLQGFNQLKDSLSIVRIRSVALILCICVVSLPVIVCTFQFMVQFISKRYHIPLAETGYIQSLYGISHIVVVLLIIPFISNLIVRPTLPDWLRVTDEKHRDLILVRWSYVAYVAGTFILAVSPSLPVFVVGLIVMSLGSGSASFIKSIATFHVDPEHRSRLFTLMALVEMASSIWATPALAGLFTLGMRLGGEWIGLPYLGVSFTCLIMLILAIFVQTPAGDRCDEESSPDRESLIEHN</sequence>
<gene>
    <name evidence="1" type="ORF">F4820DRAFT_130950</name>
</gene>
<proteinExistence type="predicted"/>
<organism evidence="1 2">
    <name type="scientific">Hypoxylon rubiginosum</name>
    <dbReference type="NCBI Taxonomy" id="110542"/>
    <lineage>
        <taxon>Eukaryota</taxon>
        <taxon>Fungi</taxon>
        <taxon>Dikarya</taxon>
        <taxon>Ascomycota</taxon>
        <taxon>Pezizomycotina</taxon>
        <taxon>Sordariomycetes</taxon>
        <taxon>Xylariomycetidae</taxon>
        <taxon>Xylariales</taxon>
        <taxon>Hypoxylaceae</taxon>
        <taxon>Hypoxylon</taxon>
    </lineage>
</organism>
<dbReference type="Proteomes" id="UP001497700">
    <property type="component" value="Unassembled WGS sequence"/>
</dbReference>
<evidence type="ECO:0000313" key="2">
    <source>
        <dbReference type="Proteomes" id="UP001497700"/>
    </source>
</evidence>
<reference evidence="1 2" key="1">
    <citation type="journal article" date="2022" name="New Phytol.">
        <title>Ecological generalism drives hyperdiversity of secondary metabolite gene clusters in xylarialean endophytes.</title>
        <authorList>
            <person name="Franco M.E.E."/>
            <person name="Wisecaver J.H."/>
            <person name="Arnold A.E."/>
            <person name="Ju Y.M."/>
            <person name="Slot J.C."/>
            <person name="Ahrendt S."/>
            <person name="Moore L.P."/>
            <person name="Eastman K.E."/>
            <person name="Scott K."/>
            <person name="Konkel Z."/>
            <person name="Mondo S.J."/>
            <person name="Kuo A."/>
            <person name="Hayes R.D."/>
            <person name="Haridas S."/>
            <person name="Andreopoulos B."/>
            <person name="Riley R."/>
            <person name="LaButti K."/>
            <person name="Pangilinan J."/>
            <person name="Lipzen A."/>
            <person name="Amirebrahimi M."/>
            <person name="Yan J."/>
            <person name="Adam C."/>
            <person name="Keymanesh K."/>
            <person name="Ng V."/>
            <person name="Louie K."/>
            <person name="Northen T."/>
            <person name="Drula E."/>
            <person name="Henrissat B."/>
            <person name="Hsieh H.M."/>
            <person name="Youens-Clark K."/>
            <person name="Lutzoni F."/>
            <person name="Miadlikowska J."/>
            <person name="Eastwood D.C."/>
            <person name="Hamelin R.C."/>
            <person name="Grigoriev I.V."/>
            <person name="U'Ren J.M."/>
        </authorList>
    </citation>
    <scope>NUCLEOTIDE SEQUENCE [LARGE SCALE GENOMIC DNA]</scope>
    <source>
        <strain evidence="1 2">CBS 119005</strain>
    </source>
</reference>
<dbReference type="EMBL" id="MU393605">
    <property type="protein sequence ID" value="KAI4859961.1"/>
    <property type="molecule type" value="Genomic_DNA"/>
</dbReference>